<reference evidence="3" key="1">
    <citation type="journal article" date="2019" name="Sci. Rep.">
        <title>Draft genome of Tanacetum cinerariifolium, the natural source of mosquito coil.</title>
        <authorList>
            <person name="Yamashiro T."/>
            <person name="Shiraishi A."/>
            <person name="Satake H."/>
            <person name="Nakayama K."/>
        </authorList>
    </citation>
    <scope>NUCLEOTIDE SEQUENCE</scope>
</reference>
<feature type="domain" description="Reverse transcriptase Ty1/copia-type" evidence="2">
    <location>
        <begin position="5"/>
        <end position="124"/>
    </location>
</feature>
<dbReference type="AlphaFoldDB" id="A0A6L2JB02"/>
<dbReference type="Pfam" id="PF07727">
    <property type="entry name" value="RVT_2"/>
    <property type="match status" value="1"/>
</dbReference>
<accession>A0A6L2JB02</accession>
<dbReference type="InterPro" id="IPR013103">
    <property type="entry name" value="RVT_2"/>
</dbReference>
<dbReference type="PANTHER" id="PTHR11439:SF509">
    <property type="entry name" value="RNA-DIRECTED DNA POLYMERASE"/>
    <property type="match status" value="1"/>
</dbReference>
<organism evidence="3">
    <name type="scientific">Tanacetum cinerariifolium</name>
    <name type="common">Dalmatian daisy</name>
    <name type="synonym">Chrysanthemum cinerariifolium</name>
    <dbReference type="NCBI Taxonomy" id="118510"/>
    <lineage>
        <taxon>Eukaryota</taxon>
        <taxon>Viridiplantae</taxon>
        <taxon>Streptophyta</taxon>
        <taxon>Embryophyta</taxon>
        <taxon>Tracheophyta</taxon>
        <taxon>Spermatophyta</taxon>
        <taxon>Magnoliopsida</taxon>
        <taxon>eudicotyledons</taxon>
        <taxon>Gunneridae</taxon>
        <taxon>Pentapetalae</taxon>
        <taxon>asterids</taxon>
        <taxon>campanulids</taxon>
        <taxon>Asterales</taxon>
        <taxon>Asteraceae</taxon>
        <taxon>Asteroideae</taxon>
        <taxon>Anthemideae</taxon>
        <taxon>Anthemidinae</taxon>
        <taxon>Tanacetum</taxon>
    </lineage>
</organism>
<keyword evidence="1" id="KW-0175">Coiled coil</keyword>
<dbReference type="EMBL" id="BKCJ010000494">
    <property type="protein sequence ID" value="GEU33707.1"/>
    <property type="molecule type" value="Genomic_DNA"/>
</dbReference>
<dbReference type="PANTHER" id="PTHR11439">
    <property type="entry name" value="GAG-POL-RELATED RETROTRANSPOSON"/>
    <property type="match status" value="1"/>
</dbReference>
<comment type="caution">
    <text evidence="3">The sequence shown here is derived from an EMBL/GenBank/DDBJ whole genome shotgun (WGS) entry which is preliminary data.</text>
</comment>
<evidence type="ECO:0000313" key="3">
    <source>
        <dbReference type="EMBL" id="GEU33707.1"/>
    </source>
</evidence>
<proteinExistence type="predicted"/>
<feature type="coiled-coil region" evidence="1">
    <location>
        <begin position="388"/>
        <end position="415"/>
    </location>
</feature>
<sequence length="552" mass="63452">MLKEKGINFEESFAPVARLEVVQIFVSYATHKFFLIYQMDVKTTFLNGPLKEEVYVTHLDGFVDLDHLKKVYRLRKALYRLKQAPRAWFDELSKNLISKCFTKGTIEPTLFTIRYGEDILFAKYALEILKKHGMEKGQSIGTPMATKPKLDVDLSGKLEDQTDYRSKIGSLMYLTSCRPDIVQAVCYYARYQARPIKKHLKEVKGIFRYLRGTINMGIWYSKDSGFELTDFLDADHAGCIDTHKITNGGIQFLGDKLVRWMSKKQDCTTISSAEAKYMVLSAGCAQTGIDDSCVIGSFEEVTICGASLSSTMIEDCDGVSSTYRVFTKELFVTLEFRPGPELLHLESIVTIIAPTTTEEKAQRRLELKARSTLLMGIPNEHQLKFNSIKDAKSLLQDVEKRLQKLISQLEIHGESISQEDMNHKFLRSLSPEWNTHTIVWRNKSGIDTLNLDDLYNNLKIYKPEDLQQIHPNDLEDMDLRWHMAMLTMRERRLLKNIGRKFSMNGNETIRWDWGAGAHRELELMNFHKLDLRARVAHSAEAYDDLPRTLGRS</sequence>
<dbReference type="CDD" id="cd09272">
    <property type="entry name" value="RNase_HI_RT_Ty1"/>
    <property type="match status" value="1"/>
</dbReference>
<evidence type="ECO:0000259" key="2">
    <source>
        <dbReference type="Pfam" id="PF07727"/>
    </source>
</evidence>
<name>A0A6L2JB02_TANCI</name>
<gene>
    <name evidence="3" type="ORF">Tci_005685</name>
</gene>
<protein>
    <recommendedName>
        <fullName evidence="2">Reverse transcriptase Ty1/copia-type domain-containing protein</fullName>
    </recommendedName>
</protein>
<evidence type="ECO:0000256" key="1">
    <source>
        <dbReference type="SAM" id="Coils"/>
    </source>
</evidence>